<evidence type="ECO:0000256" key="1">
    <source>
        <dbReference type="ARBA" id="ARBA00022723"/>
    </source>
</evidence>
<sequence length="301" mass="32764">VENERYEDQNVQGLLATIPWIVAACYTPRDSTVAVALSSHGNQRICLAARSHRMLGEQEAREAIVTTGRRLYERHILASIEGNMSIRLDDDRILATPSGINKGFMRADDLVVTDLDGKAEDNGRPSSEMPMHLAIYREREDIEAIVHAHPTAATGYAVAGRNLPAAVLAEIVTTLGCIPIARYGTPSTDELAESVIDPIKSYDALLLGNHGALTAGTSLEQAEERMYQLEHFAQISLVAELLGGPKAFSPEEVEQLSALREKAGGRPVPPACYPVDISQETITLTKDELVELVTDAVRTLR</sequence>
<protein>
    <recommendedName>
        <fullName evidence="3">Class II aldolase/adducin N-terminal domain-containing protein</fullName>
    </recommendedName>
</protein>
<feature type="domain" description="Class II aldolase/adducin N-terminal" evidence="3">
    <location>
        <begin position="62"/>
        <end position="237"/>
    </location>
</feature>
<keyword evidence="2" id="KW-0456">Lyase</keyword>
<dbReference type="EMBL" id="UINC01000459">
    <property type="protein sequence ID" value="SUZ55757.1"/>
    <property type="molecule type" value="Genomic_DNA"/>
</dbReference>
<organism evidence="4">
    <name type="scientific">marine metagenome</name>
    <dbReference type="NCBI Taxonomy" id="408172"/>
    <lineage>
        <taxon>unclassified sequences</taxon>
        <taxon>metagenomes</taxon>
        <taxon>ecological metagenomes</taxon>
    </lineage>
</organism>
<reference evidence="4" key="1">
    <citation type="submission" date="2018-05" db="EMBL/GenBank/DDBJ databases">
        <authorList>
            <person name="Lanie J.A."/>
            <person name="Ng W.-L."/>
            <person name="Kazmierczak K.M."/>
            <person name="Andrzejewski T.M."/>
            <person name="Davidsen T.M."/>
            <person name="Wayne K.J."/>
            <person name="Tettelin H."/>
            <person name="Glass J.I."/>
            <person name="Rusch D."/>
            <person name="Podicherti R."/>
            <person name="Tsui H.-C.T."/>
            <person name="Winkler M.E."/>
        </authorList>
    </citation>
    <scope>NUCLEOTIDE SEQUENCE</scope>
</reference>
<dbReference type="SMART" id="SM01007">
    <property type="entry name" value="Aldolase_II"/>
    <property type="match status" value="1"/>
</dbReference>
<dbReference type="AlphaFoldDB" id="A0A381NMM2"/>
<dbReference type="GO" id="GO:0005829">
    <property type="term" value="C:cytosol"/>
    <property type="evidence" value="ECO:0007669"/>
    <property type="project" value="TreeGrafter"/>
</dbReference>
<name>A0A381NMM2_9ZZZZ</name>
<dbReference type="InterPro" id="IPR036409">
    <property type="entry name" value="Aldolase_II/adducin_N_sf"/>
</dbReference>
<dbReference type="GO" id="GO:0046872">
    <property type="term" value="F:metal ion binding"/>
    <property type="evidence" value="ECO:0007669"/>
    <property type="project" value="UniProtKB-KW"/>
</dbReference>
<keyword evidence="1" id="KW-0479">Metal-binding</keyword>
<dbReference type="GO" id="GO:0019323">
    <property type="term" value="P:pentose catabolic process"/>
    <property type="evidence" value="ECO:0007669"/>
    <property type="project" value="TreeGrafter"/>
</dbReference>
<evidence type="ECO:0000256" key="2">
    <source>
        <dbReference type="ARBA" id="ARBA00023239"/>
    </source>
</evidence>
<dbReference type="InterPro" id="IPR050197">
    <property type="entry name" value="Aldolase_class_II_sugar_metab"/>
</dbReference>
<gene>
    <name evidence="4" type="ORF">METZ01_LOCUS8611</name>
</gene>
<dbReference type="GO" id="GO:0016832">
    <property type="term" value="F:aldehyde-lyase activity"/>
    <property type="evidence" value="ECO:0007669"/>
    <property type="project" value="TreeGrafter"/>
</dbReference>
<accession>A0A381NMM2</accession>
<dbReference type="Pfam" id="PF00596">
    <property type="entry name" value="Aldolase_II"/>
    <property type="match status" value="1"/>
</dbReference>
<feature type="non-terminal residue" evidence="4">
    <location>
        <position position="1"/>
    </location>
</feature>
<dbReference type="Gene3D" id="3.40.225.10">
    <property type="entry name" value="Class II aldolase/adducin N-terminal domain"/>
    <property type="match status" value="1"/>
</dbReference>
<proteinExistence type="predicted"/>
<dbReference type="PANTHER" id="PTHR22789">
    <property type="entry name" value="FUCULOSE PHOSPHATE ALDOLASE"/>
    <property type="match status" value="1"/>
</dbReference>
<dbReference type="SUPFAM" id="SSF53639">
    <property type="entry name" value="AraD/HMP-PK domain-like"/>
    <property type="match status" value="1"/>
</dbReference>
<dbReference type="PANTHER" id="PTHR22789:SF0">
    <property type="entry name" value="3-OXO-TETRONATE 4-PHOSPHATE DECARBOXYLASE-RELATED"/>
    <property type="match status" value="1"/>
</dbReference>
<evidence type="ECO:0000313" key="4">
    <source>
        <dbReference type="EMBL" id="SUZ55757.1"/>
    </source>
</evidence>
<evidence type="ECO:0000259" key="3">
    <source>
        <dbReference type="SMART" id="SM01007"/>
    </source>
</evidence>
<dbReference type="InterPro" id="IPR001303">
    <property type="entry name" value="Aldolase_II/adducin_N"/>
</dbReference>